<dbReference type="InterPro" id="IPR048635">
    <property type="entry name" value="MFD_D3"/>
</dbReference>
<dbReference type="GO" id="GO:0003678">
    <property type="term" value="F:DNA helicase activity"/>
    <property type="evidence" value="ECO:0007669"/>
    <property type="project" value="TreeGrafter"/>
</dbReference>
<dbReference type="SMART" id="SM01058">
    <property type="entry name" value="CarD_TRCF"/>
    <property type="match status" value="1"/>
</dbReference>
<protein>
    <recommendedName>
        <fullName evidence="12 13">Transcription-repair-coupling factor</fullName>
        <shortName evidence="13">TRCF</shortName>
        <ecNumber evidence="13">3.6.4.-</ecNumber>
    </recommendedName>
</protein>
<dbReference type="Pfam" id="PF21132">
    <property type="entry name" value="MFD_D3"/>
    <property type="match status" value="1"/>
</dbReference>
<dbReference type="GO" id="GO:0016787">
    <property type="term" value="F:hydrolase activity"/>
    <property type="evidence" value="ECO:0007669"/>
    <property type="project" value="UniProtKB-KW"/>
</dbReference>
<dbReference type="EMBL" id="JABCUV010000014">
    <property type="protein sequence ID" value="NMW94000.1"/>
    <property type="molecule type" value="Genomic_DNA"/>
</dbReference>
<comment type="function">
    <text evidence="13">Couples transcription and DNA repair by recognizing RNA polymerase (RNAP) stalled at DNA lesions. Mediates ATP-dependent release of RNAP and its truncated transcript from the DNA, and recruitment of nucleotide excision repair machinery to the damaged site.</text>
</comment>
<evidence type="ECO:0000256" key="2">
    <source>
        <dbReference type="ARBA" id="ARBA00022490"/>
    </source>
</evidence>
<dbReference type="GeneID" id="61167087"/>
<dbReference type="SMART" id="SM00490">
    <property type="entry name" value="HELICc"/>
    <property type="match status" value="1"/>
</dbReference>
<dbReference type="FunFam" id="3.40.50.300:FF:000546">
    <property type="entry name" value="Transcription-repair-coupling factor"/>
    <property type="match status" value="1"/>
</dbReference>
<dbReference type="Proteomes" id="UP000582487">
    <property type="component" value="Unassembled WGS sequence"/>
</dbReference>
<keyword evidence="7 13" id="KW-0067">ATP-binding</keyword>
<dbReference type="RefSeq" id="WP_004013279.1">
    <property type="nucleotide sequence ID" value="NZ_JABCUO010000023.1"/>
</dbReference>
<dbReference type="FunFam" id="3.40.50.300:FF:000300">
    <property type="entry name" value="Transcription-repair-coupling factor"/>
    <property type="match status" value="1"/>
</dbReference>
<evidence type="ECO:0000256" key="11">
    <source>
        <dbReference type="ARBA" id="ARBA00061399"/>
    </source>
</evidence>
<dbReference type="GO" id="GO:0000716">
    <property type="term" value="P:transcription-coupled nucleotide-excision repair, DNA damage recognition"/>
    <property type="evidence" value="ECO:0007669"/>
    <property type="project" value="UniProtKB-UniRule"/>
</dbReference>
<dbReference type="InterPro" id="IPR027417">
    <property type="entry name" value="P-loop_NTPase"/>
</dbReference>
<evidence type="ECO:0000256" key="3">
    <source>
        <dbReference type="ARBA" id="ARBA00022741"/>
    </source>
</evidence>
<evidence type="ECO:0000256" key="10">
    <source>
        <dbReference type="ARBA" id="ARBA00061104"/>
    </source>
</evidence>
<dbReference type="SUPFAM" id="SSF143517">
    <property type="entry name" value="TRCF domain-like"/>
    <property type="match status" value="1"/>
</dbReference>
<dbReference type="EC" id="3.6.4.-" evidence="13"/>
<dbReference type="InterPro" id="IPR041471">
    <property type="entry name" value="UvrB_inter"/>
</dbReference>
<reference evidence="17 18" key="1">
    <citation type="submission" date="2018-06" db="EMBL/GenBank/DDBJ databases">
        <authorList>
            <consortium name="Pathogen Informatics"/>
            <person name="Doyle S."/>
        </authorList>
    </citation>
    <scope>NUCLEOTIDE SEQUENCE [LARGE SCALE GENOMIC DNA]</scope>
    <source>
        <strain evidence="17 18">NCTC11819</strain>
    </source>
</reference>
<name>A0A2J9KNX0_9ACTO</name>
<dbReference type="Pfam" id="PF00271">
    <property type="entry name" value="Helicase_C"/>
    <property type="match status" value="1"/>
</dbReference>
<evidence type="ECO:0000256" key="8">
    <source>
        <dbReference type="ARBA" id="ARBA00023125"/>
    </source>
</evidence>
<evidence type="ECO:0000256" key="6">
    <source>
        <dbReference type="ARBA" id="ARBA00022806"/>
    </source>
</evidence>
<dbReference type="CDD" id="cd17991">
    <property type="entry name" value="DEXHc_TRCF"/>
    <property type="match status" value="1"/>
</dbReference>
<dbReference type="SUPFAM" id="SSF52540">
    <property type="entry name" value="P-loop containing nucleoside triphosphate hydrolases"/>
    <property type="match status" value="4"/>
</dbReference>
<keyword evidence="2 13" id="KW-0963">Cytoplasm</keyword>
<evidence type="ECO:0000256" key="1">
    <source>
        <dbReference type="ARBA" id="ARBA00004496"/>
    </source>
</evidence>
<comment type="caution">
    <text evidence="17">The sequence shown here is derived from an EMBL/GenBank/DDBJ whole genome shotgun (WGS) entry which is preliminary data.</text>
</comment>
<evidence type="ECO:0000256" key="9">
    <source>
        <dbReference type="ARBA" id="ARBA00023204"/>
    </source>
</evidence>
<evidence type="ECO:0000313" key="16">
    <source>
        <dbReference type="EMBL" id="NMW94000.1"/>
    </source>
</evidence>
<dbReference type="NCBIfam" id="TIGR00580">
    <property type="entry name" value="mfd"/>
    <property type="match status" value="1"/>
</dbReference>
<comment type="similarity">
    <text evidence="10 13">In the N-terminal section; belongs to the UvrB family.</text>
</comment>
<evidence type="ECO:0000256" key="13">
    <source>
        <dbReference type="HAMAP-Rule" id="MF_00969"/>
    </source>
</evidence>
<dbReference type="Gene3D" id="3.90.1150.50">
    <property type="entry name" value="Transcription-repair-coupling factor, D7 domain"/>
    <property type="match status" value="1"/>
</dbReference>
<sequence length="1172" mass="128746">MSLRGLLDLIPSQAYQAASEIVAPSGFYAPLIAGLPPLALTVILTPSGRGAEELARDLSCWTRGVEVFPDWETLPHERLSPRTDTMARRIWALHRLTHPEAFGTEGTNSEVGESAEHNPIKFLVVPMRAALAPVNTKILSYPLFKAQVGKAYGRDEMSRDLAALGYERTELVVTRGQYSLRGGIVDVFSAVSPHPVRIELFGDEIDSIRPFAVSDQRTFNQEFQSVTAPACREFLLDETARVHAASLAAQLPQAAEILNLAAQGIYSEGLESLGALLGAEMKPLFELLPPGARLVATDLPRLEARAVELGETTAEFLAASWSAAADGSEIPLEINTASFLDLDALRVSEAKAGMKTLRISPFATHESATTSGAETVPLPTTGATGIISTIRERAREHWTVVIAATSNGMVQRLHRLLAENDIPAQVSADLDAEPERSGKTWVTVAPITEGFALAEAKLLVISEAEALGKRQARHHEQKVKLPTRRRKTIDPLSLSPGEYVVHAQHGIGRFVKLEKRTIGKGNKATSREYVVLEYAPSQRQGSKDLLWVPTDSLDMLSKYVGGETPTLSKMGGTDWNKAKQKARKAVKDIARELVRLYAVRQSSKGHAFSPDTPWQRELEDSFEYVETPDQLTTIDEVKADMEKPVPMDRLLCGDVGYGKTEIAVRAAFKAVQDGKQVAVLAPTTLLVSQHLETFQNRFAAFPITVAALSRFTTVKEATRIKADLADGKIEVVVGTHALLSGKVRFKDLGLVVIDEEQRFGVEHKEALKALRTNVDVLAMSATPIPRTLEMAITGIRGLSTLTTPPEERHPVLTYVGAYSDRQVAAAIRREMLRDGQVFYVHNRVQDIARVAKHLQSLVPEARIRVGHGQMPETQLEQVMMDFWNQEFDVLVSTTIVENGLDVTNANTIIIDRAERMGLSQLHQLRGRVGRGRERGYAYFLYPGGDTLSETAFERLKTIGSNTSLGAGMAIAQKDLEIRGAGNLLGGEQSGHIASIGFDLYVRMVGEAVAAYNGEEPAEDTAVNLEIPVDAYIPEDYLEAQSLRLDAYTRLSNATLDEEIDQLLDEMDDRYGRPPSSVQRLGELAKLRNLARKYGLREIGVRGKFIRFTPVELADSQLARLKRLHPGAIIKLATRELFIPKPVKREGLSETPVVDVELMDWVSGVISAIIKPF</sequence>
<dbReference type="InterPro" id="IPR014001">
    <property type="entry name" value="Helicase_ATP-bd"/>
</dbReference>
<dbReference type="OrthoDB" id="9804325at2"/>
<evidence type="ECO:0000256" key="5">
    <source>
        <dbReference type="ARBA" id="ARBA00022801"/>
    </source>
</evidence>
<keyword evidence="4 13" id="KW-0227">DNA damage</keyword>
<keyword evidence="9 13" id="KW-0234">DNA repair</keyword>
<dbReference type="GO" id="GO:0003684">
    <property type="term" value="F:damaged DNA binding"/>
    <property type="evidence" value="ECO:0007669"/>
    <property type="project" value="InterPro"/>
</dbReference>
<organism evidence="17 18">
    <name type="scientific">Mobiluncus mulieris</name>
    <dbReference type="NCBI Taxonomy" id="2052"/>
    <lineage>
        <taxon>Bacteria</taxon>
        <taxon>Bacillati</taxon>
        <taxon>Actinomycetota</taxon>
        <taxon>Actinomycetes</taxon>
        <taxon>Actinomycetales</taxon>
        <taxon>Actinomycetaceae</taxon>
        <taxon>Mobiluncus</taxon>
    </lineage>
</organism>
<dbReference type="Gene3D" id="3.40.50.11180">
    <property type="match status" value="1"/>
</dbReference>
<dbReference type="Pfam" id="PF02559">
    <property type="entry name" value="CarD_TRCF_RID"/>
    <property type="match status" value="1"/>
</dbReference>
<dbReference type="InterPro" id="IPR047112">
    <property type="entry name" value="RecG/Mfd"/>
</dbReference>
<dbReference type="SUPFAM" id="SSF141259">
    <property type="entry name" value="CarD-like"/>
    <property type="match status" value="1"/>
</dbReference>
<evidence type="ECO:0000256" key="7">
    <source>
        <dbReference type="ARBA" id="ARBA00022840"/>
    </source>
</evidence>
<dbReference type="Pfam" id="PF03461">
    <property type="entry name" value="TRCF"/>
    <property type="match status" value="1"/>
</dbReference>
<dbReference type="GO" id="GO:0006355">
    <property type="term" value="P:regulation of DNA-templated transcription"/>
    <property type="evidence" value="ECO:0007669"/>
    <property type="project" value="UniProtKB-UniRule"/>
</dbReference>
<gene>
    <name evidence="13 17" type="primary">mfd</name>
    <name evidence="16" type="ORF">HHJ74_09985</name>
    <name evidence="17" type="ORF">NCTC11819_00653</name>
</gene>
<dbReference type="InterPro" id="IPR001650">
    <property type="entry name" value="Helicase_C-like"/>
</dbReference>
<evidence type="ECO:0000256" key="12">
    <source>
        <dbReference type="ARBA" id="ARBA00070128"/>
    </source>
</evidence>
<comment type="subcellular location">
    <subcellularLocation>
        <location evidence="1 13">Cytoplasm</location>
    </subcellularLocation>
</comment>
<dbReference type="HAMAP" id="MF_00969">
    <property type="entry name" value="TRCF"/>
    <property type="match status" value="1"/>
</dbReference>
<dbReference type="GO" id="GO:0005737">
    <property type="term" value="C:cytoplasm"/>
    <property type="evidence" value="ECO:0007669"/>
    <property type="project" value="UniProtKB-SubCell"/>
</dbReference>
<dbReference type="PANTHER" id="PTHR47964:SF1">
    <property type="entry name" value="ATP-DEPENDENT DNA HELICASE HOMOLOG RECG, CHLOROPLASTIC"/>
    <property type="match status" value="1"/>
</dbReference>
<evidence type="ECO:0000256" key="4">
    <source>
        <dbReference type="ARBA" id="ARBA00022763"/>
    </source>
</evidence>
<dbReference type="Pfam" id="PF17757">
    <property type="entry name" value="UvrB_inter"/>
    <property type="match status" value="1"/>
</dbReference>
<dbReference type="GO" id="GO:0005524">
    <property type="term" value="F:ATP binding"/>
    <property type="evidence" value="ECO:0007669"/>
    <property type="project" value="UniProtKB-UniRule"/>
</dbReference>
<dbReference type="InterPro" id="IPR003711">
    <property type="entry name" value="CarD-like/TRCF_RID"/>
</dbReference>
<evidence type="ECO:0000313" key="18">
    <source>
        <dbReference type="Proteomes" id="UP000255284"/>
    </source>
</evidence>
<dbReference type="InterPro" id="IPR036101">
    <property type="entry name" value="CarD-like/TRCF_RID_sf"/>
</dbReference>
<evidence type="ECO:0000313" key="19">
    <source>
        <dbReference type="Proteomes" id="UP000582487"/>
    </source>
</evidence>
<dbReference type="InterPro" id="IPR011545">
    <property type="entry name" value="DEAD/DEAH_box_helicase_dom"/>
</dbReference>
<feature type="domain" description="Helicase C-terminal" evidence="15">
    <location>
        <begin position="826"/>
        <end position="976"/>
    </location>
</feature>
<dbReference type="Pfam" id="PF00270">
    <property type="entry name" value="DEAD"/>
    <property type="match status" value="1"/>
</dbReference>
<keyword evidence="8 13" id="KW-0238">DNA-binding</keyword>
<keyword evidence="3 13" id="KW-0547">Nucleotide-binding</keyword>
<proteinExistence type="inferred from homology"/>
<dbReference type="SMART" id="SM00982">
    <property type="entry name" value="TRCF"/>
    <property type="match status" value="1"/>
</dbReference>
<evidence type="ECO:0000313" key="17">
    <source>
        <dbReference type="EMBL" id="STO16104.1"/>
    </source>
</evidence>
<comment type="similarity">
    <text evidence="11 13">In the C-terminal section; belongs to the helicase family. RecG subfamily.</text>
</comment>
<dbReference type="Proteomes" id="UP000255284">
    <property type="component" value="Unassembled WGS sequence"/>
</dbReference>
<dbReference type="PANTHER" id="PTHR47964">
    <property type="entry name" value="ATP-DEPENDENT DNA HELICASE HOMOLOG RECG, CHLOROPLASTIC"/>
    <property type="match status" value="1"/>
</dbReference>
<dbReference type="Gene3D" id="2.40.10.170">
    <property type="match status" value="1"/>
</dbReference>
<keyword evidence="6" id="KW-0347">Helicase</keyword>
<dbReference type="PROSITE" id="PS51192">
    <property type="entry name" value="HELICASE_ATP_BIND_1"/>
    <property type="match status" value="1"/>
</dbReference>
<dbReference type="Gene3D" id="3.30.2060.10">
    <property type="entry name" value="Penicillin-binding protein 1b domain"/>
    <property type="match status" value="1"/>
</dbReference>
<feature type="domain" description="Helicase ATP-binding" evidence="14">
    <location>
        <begin position="640"/>
        <end position="801"/>
    </location>
</feature>
<keyword evidence="5 13" id="KW-0378">Hydrolase</keyword>
<dbReference type="InterPro" id="IPR037235">
    <property type="entry name" value="TRCF-like_C_D7"/>
</dbReference>
<accession>A0A2J9KNX0</accession>
<dbReference type="SMART" id="SM00487">
    <property type="entry name" value="DEXDc"/>
    <property type="match status" value="1"/>
</dbReference>
<dbReference type="InterPro" id="IPR004576">
    <property type="entry name" value="Mfd"/>
</dbReference>
<reference evidence="16 19" key="2">
    <citation type="submission" date="2020-04" db="EMBL/GenBank/DDBJ databases">
        <title>Antimicrobial susceptibility and clonality of vaginal-derived multi-drug resistant Mobiluncus isolates in China.</title>
        <authorList>
            <person name="Zhang X."/>
        </authorList>
    </citation>
    <scope>NUCLEOTIDE SEQUENCE [LARGE SCALE GENOMIC DNA]</scope>
    <source>
        <strain evidence="16 19">7</strain>
    </source>
</reference>
<evidence type="ECO:0000259" key="14">
    <source>
        <dbReference type="PROSITE" id="PS51192"/>
    </source>
</evidence>
<dbReference type="InterPro" id="IPR005118">
    <property type="entry name" value="TRCF_C"/>
</dbReference>
<dbReference type="AlphaFoldDB" id="A0A2J9KNX0"/>
<dbReference type="EMBL" id="UGGQ01000006">
    <property type="protein sequence ID" value="STO16104.1"/>
    <property type="molecule type" value="Genomic_DNA"/>
</dbReference>
<evidence type="ECO:0000259" key="15">
    <source>
        <dbReference type="PROSITE" id="PS51194"/>
    </source>
</evidence>
<dbReference type="PROSITE" id="PS51194">
    <property type="entry name" value="HELICASE_CTER"/>
    <property type="match status" value="1"/>
</dbReference>
<dbReference type="Gene3D" id="3.40.50.300">
    <property type="entry name" value="P-loop containing nucleotide triphosphate hydrolases"/>
    <property type="match status" value="2"/>
</dbReference>
<dbReference type="Gene3D" id="3.40.50.11140">
    <property type="match status" value="1"/>
</dbReference>